<dbReference type="HAMAP" id="MF_00645">
    <property type="entry name" value="AMMECR1"/>
    <property type="match status" value="1"/>
</dbReference>
<dbReference type="InterPro" id="IPR027623">
    <property type="entry name" value="AmmeMemoSam_A"/>
</dbReference>
<dbReference type="SUPFAM" id="SSF143447">
    <property type="entry name" value="AMMECR1-like"/>
    <property type="match status" value="1"/>
</dbReference>
<proteinExistence type="inferred from homology"/>
<dbReference type="PROSITE" id="PS51112">
    <property type="entry name" value="AMMECR1"/>
    <property type="match status" value="1"/>
</dbReference>
<protein>
    <recommendedName>
        <fullName evidence="1">Protein ENO26_01140</fullName>
    </recommendedName>
</protein>
<evidence type="ECO:0000313" key="3">
    <source>
        <dbReference type="EMBL" id="HEM66177.1"/>
    </source>
</evidence>
<dbReference type="InterPro" id="IPR023473">
    <property type="entry name" value="AMMECR1"/>
</dbReference>
<organism evidence="3">
    <name type="scientific">Ignisphaera aggregans</name>
    <dbReference type="NCBI Taxonomy" id="334771"/>
    <lineage>
        <taxon>Archaea</taxon>
        <taxon>Thermoproteota</taxon>
        <taxon>Thermoprotei</taxon>
        <taxon>Desulfurococcales</taxon>
        <taxon>Desulfurococcaceae</taxon>
        <taxon>Ignisphaera</taxon>
    </lineage>
</organism>
<sequence length="219" mass="24152">MSTYSNIISLSELTLSDGTYLVQLARRAIEEYITKNIKIEPGKEVDKKLLKNGMAFVTVDRIVGPGQKELRGCIGFLQPVSPLVKVVIESAIAAATEDPRFPPLSPDELGAIVIEVSILSSPIPIKSPSDIVIGKHGIIVSRGWHSGTLLPQVPVEYCWDVETFLAEGCLKAGLGADCWLDKRTKIFIYEGRVFYEESPRGAVKERKLEEELKHKCSSI</sequence>
<dbReference type="AlphaFoldDB" id="A0A7J2U1I1"/>
<dbReference type="InterPro" id="IPR036071">
    <property type="entry name" value="AMMECR1_dom_sf"/>
</dbReference>
<comment type="caution">
    <text evidence="3">The sequence shown here is derived from an EMBL/GenBank/DDBJ whole genome shotgun (WGS) entry which is preliminary data.</text>
</comment>
<dbReference type="Pfam" id="PF01871">
    <property type="entry name" value="AMMECR1"/>
    <property type="match status" value="1"/>
</dbReference>
<evidence type="ECO:0000256" key="1">
    <source>
        <dbReference type="HAMAP-Rule" id="MF_00645"/>
    </source>
</evidence>
<dbReference type="PANTHER" id="PTHR13016:SF0">
    <property type="entry name" value="AMME SYNDROME CANDIDATE GENE 1 PROTEIN"/>
    <property type="match status" value="1"/>
</dbReference>
<dbReference type="PANTHER" id="PTHR13016">
    <property type="entry name" value="AMMECR1 HOMOLOG"/>
    <property type="match status" value="1"/>
</dbReference>
<name>A0A7J2U1I1_9CREN</name>
<accession>A0A7J2U1I1</accession>
<reference evidence="3" key="1">
    <citation type="journal article" date="2020" name="mSystems">
        <title>Genome- and Community-Level Interaction Insights into Carbon Utilization and Element Cycling Functions of Hydrothermarchaeota in Hydrothermal Sediment.</title>
        <authorList>
            <person name="Zhou Z."/>
            <person name="Liu Y."/>
            <person name="Xu W."/>
            <person name="Pan J."/>
            <person name="Luo Z.H."/>
            <person name="Li M."/>
        </authorList>
    </citation>
    <scope>NUCLEOTIDE SEQUENCE [LARGE SCALE GENOMIC DNA]</scope>
    <source>
        <strain evidence="3">SpSt-125</strain>
    </source>
</reference>
<dbReference type="EMBL" id="DSEU01000004">
    <property type="protein sequence ID" value="HEM66177.1"/>
    <property type="molecule type" value="Genomic_DNA"/>
</dbReference>
<dbReference type="InterPro" id="IPR027485">
    <property type="entry name" value="AMMECR1_N"/>
</dbReference>
<dbReference type="Gene3D" id="3.30.1490.150">
    <property type="entry name" value="Hypothetical protein ph0010, domain 2"/>
    <property type="match status" value="1"/>
</dbReference>
<dbReference type="InterPro" id="IPR002733">
    <property type="entry name" value="AMMECR1_domain"/>
</dbReference>
<feature type="domain" description="AMMECR1" evidence="2">
    <location>
        <begin position="16"/>
        <end position="205"/>
    </location>
</feature>
<evidence type="ECO:0000259" key="2">
    <source>
        <dbReference type="PROSITE" id="PS51112"/>
    </source>
</evidence>
<dbReference type="NCBIfam" id="TIGR00296">
    <property type="entry name" value="TIGR00296 family protein"/>
    <property type="match status" value="1"/>
</dbReference>
<gene>
    <name evidence="3" type="ORF">ENO26_01140</name>
</gene>
<dbReference type="Gene3D" id="3.30.700.20">
    <property type="entry name" value="Hypothetical protein ph0010, domain 1"/>
    <property type="match status" value="1"/>
</dbReference>
<dbReference type="InterPro" id="IPR023472">
    <property type="entry name" value="Uncharacterised_MJ0810"/>
</dbReference>
<dbReference type="NCBIfam" id="TIGR04335">
    <property type="entry name" value="AmmeMemoSam_A"/>
    <property type="match status" value="1"/>
</dbReference>